<dbReference type="RefSeq" id="WP_382437085.1">
    <property type="nucleotide sequence ID" value="NZ_JBHSGQ010000012.1"/>
</dbReference>
<accession>A0ABV9NDH7</accession>
<comment type="caution">
    <text evidence="1">The sequence shown here is derived from an EMBL/GenBank/DDBJ whole genome shotgun (WGS) entry which is preliminary data.</text>
</comment>
<evidence type="ECO:0000313" key="2">
    <source>
        <dbReference type="Proteomes" id="UP001596024"/>
    </source>
</evidence>
<sequence length="368" mass="40640">MPASPPSLQRYSAHLRVTLDWLVRSIRHGKGGSSAYYSPLRGWSAPYPETSGYIIPTLLDAASALDDASLRASALQLGEWLLELQDEAGWWPGGLLTSRSSRQPSVFNTAQILDGMVALAHNTEDERWRAAATHGALWLTQTLGDDGCWQIGNYREGVNPSYYSQVAWPMLQAWTLTGDDEIRDGASRVLARIMGRRAPSGLIEGWGFDEGRPAFTHTIAYTLRGFIESAQVLDAWDAYGEPCMAALEKLARKAELANGRLPGAYRDDWSAVSWYSCLTGNAQIALCLLRVEERKSDLRLVNSAAKLTDYVCSRQQTGFGLAGTRGAVAGSSPPWGRYMFMRYPNWAAKYHADALMMLSARLKREIAP</sequence>
<dbReference type="SUPFAM" id="SSF48208">
    <property type="entry name" value="Six-hairpin glycosidases"/>
    <property type="match status" value="1"/>
</dbReference>
<dbReference type="InterPro" id="IPR008928">
    <property type="entry name" value="6-hairpin_glycosidase_sf"/>
</dbReference>
<reference evidence="2" key="1">
    <citation type="journal article" date="2019" name="Int. J. Syst. Evol. Microbiol.">
        <title>The Global Catalogue of Microorganisms (GCM) 10K type strain sequencing project: providing services to taxonomists for standard genome sequencing and annotation.</title>
        <authorList>
            <consortium name="The Broad Institute Genomics Platform"/>
            <consortium name="The Broad Institute Genome Sequencing Center for Infectious Disease"/>
            <person name="Wu L."/>
            <person name="Ma J."/>
        </authorList>
    </citation>
    <scope>NUCLEOTIDE SEQUENCE [LARGE SCALE GENOMIC DNA]</scope>
    <source>
        <strain evidence="2">CCUG 62981</strain>
    </source>
</reference>
<dbReference type="Gene3D" id="1.50.10.20">
    <property type="match status" value="1"/>
</dbReference>
<proteinExistence type="predicted"/>
<organism evidence="1 2">
    <name type="scientific">Glycocaulis abyssi</name>
    <dbReference type="NCBI Taxonomy" id="1433403"/>
    <lineage>
        <taxon>Bacteria</taxon>
        <taxon>Pseudomonadati</taxon>
        <taxon>Pseudomonadota</taxon>
        <taxon>Alphaproteobacteria</taxon>
        <taxon>Maricaulales</taxon>
        <taxon>Maricaulaceae</taxon>
        <taxon>Glycocaulis</taxon>
    </lineage>
</organism>
<gene>
    <name evidence="1" type="ORF">ACFPB0_14115</name>
</gene>
<evidence type="ECO:0000313" key="1">
    <source>
        <dbReference type="EMBL" id="MFC4726427.1"/>
    </source>
</evidence>
<dbReference type="EMBL" id="JBHSGQ010000012">
    <property type="protein sequence ID" value="MFC4726427.1"/>
    <property type="molecule type" value="Genomic_DNA"/>
</dbReference>
<name>A0ABV9NDH7_9PROT</name>
<evidence type="ECO:0008006" key="3">
    <source>
        <dbReference type="Google" id="ProtNLM"/>
    </source>
</evidence>
<keyword evidence="2" id="KW-1185">Reference proteome</keyword>
<dbReference type="Proteomes" id="UP001596024">
    <property type="component" value="Unassembled WGS sequence"/>
</dbReference>
<protein>
    <recommendedName>
        <fullName evidence="3">Squalene cyclase C-terminal domain-containing protein</fullName>
    </recommendedName>
</protein>